<organism evidence="3 4">
    <name type="scientific">Allomyces macrogynus (strain ATCC 38327)</name>
    <name type="common">Allomyces javanicus var. macrogynus</name>
    <dbReference type="NCBI Taxonomy" id="578462"/>
    <lineage>
        <taxon>Eukaryota</taxon>
        <taxon>Fungi</taxon>
        <taxon>Fungi incertae sedis</taxon>
        <taxon>Blastocladiomycota</taxon>
        <taxon>Blastocladiomycetes</taxon>
        <taxon>Blastocladiales</taxon>
        <taxon>Blastocladiaceae</taxon>
        <taxon>Allomyces</taxon>
    </lineage>
</organism>
<gene>
    <name evidence="3" type="ORF">AMAG_16036</name>
</gene>
<dbReference type="OrthoDB" id="10473217at2759"/>
<feature type="region of interest" description="Disordered" evidence="1">
    <location>
        <begin position="494"/>
        <end position="533"/>
    </location>
</feature>
<feature type="compositionally biased region" description="Acidic residues" evidence="1">
    <location>
        <begin position="692"/>
        <end position="706"/>
    </location>
</feature>
<reference evidence="4" key="2">
    <citation type="submission" date="2009-11" db="EMBL/GenBank/DDBJ databases">
        <title>The Genome Sequence of Allomyces macrogynus strain ATCC 38327.</title>
        <authorList>
            <consortium name="The Broad Institute Genome Sequencing Platform"/>
            <person name="Russ C."/>
            <person name="Cuomo C."/>
            <person name="Shea T."/>
            <person name="Young S.K."/>
            <person name="Zeng Q."/>
            <person name="Koehrsen M."/>
            <person name="Haas B."/>
            <person name="Borodovsky M."/>
            <person name="Guigo R."/>
            <person name="Alvarado L."/>
            <person name="Berlin A."/>
            <person name="Borenstein D."/>
            <person name="Chen Z."/>
            <person name="Engels R."/>
            <person name="Freedman E."/>
            <person name="Gellesch M."/>
            <person name="Goldberg J."/>
            <person name="Griggs A."/>
            <person name="Gujja S."/>
            <person name="Heiman D."/>
            <person name="Hepburn T."/>
            <person name="Howarth C."/>
            <person name="Jen D."/>
            <person name="Larson L."/>
            <person name="Lewis B."/>
            <person name="Mehta T."/>
            <person name="Park D."/>
            <person name="Pearson M."/>
            <person name="Roberts A."/>
            <person name="Saif S."/>
            <person name="Shenoy N."/>
            <person name="Sisk P."/>
            <person name="Stolte C."/>
            <person name="Sykes S."/>
            <person name="Walk T."/>
            <person name="White J."/>
            <person name="Yandava C."/>
            <person name="Burger G."/>
            <person name="Gray M.W."/>
            <person name="Holland P.W.H."/>
            <person name="King N."/>
            <person name="Lang F.B.F."/>
            <person name="Roger A.J."/>
            <person name="Ruiz-Trillo I."/>
            <person name="Lander E."/>
            <person name="Nusbaum C."/>
        </authorList>
    </citation>
    <scope>NUCLEOTIDE SEQUENCE [LARGE SCALE GENOMIC DNA]</scope>
    <source>
        <strain evidence="4">ATCC 38327</strain>
    </source>
</reference>
<protein>
    <submittedName>
        <fullName evidence="3">Uncharacterized protein</fullName>
    </submittedName>
</protein>
<dbReference type="EMBL" id="GG745374">
    <property type="protein sequence ID" value="KNE71731.1"/>
    <property type="molecule type" value="Genomic_DNA"/>
</dbReference>
<dbReference type="VEuPathDB" id="FungiDB:AMAG_16036"/>
<evidence type="ECO:0000313" key="3">
    <source>
        <dbReference type="EMBL" id="KNE71731.1"/>
    </source>
</evidence>
<reference evidence="3 4" key="1">
    <citation type="submission" date="2009-11" db="EMBL/GenBank/DDBJ databases">
        <title>Annotation of Allomyces macrogynus ATCC 38327.</title>
        <authorList>
            <consortium name="The Broad Institute Genome Sequencing Platform"/>
            <person name="Russ C."/>
            <person name="Cuomo C."/>
            <person name="Burger G."/>
            <person name="Gray M.W."/>
            <person name="Holland P.W.H."/>
            <person name="King N."/>
            <person name="Lang F.B.F."/>
            <person name="Roger A.J."/>
            <person name="Ruiz-Trillo I."/>
            <person name="Young S.K."/>
            <person name="Zeng Q."/>
            <person name="Gargeya S."/>
            <person name="Fitzgerald M."/>
            <person name="Haas B."/>
            <person name="Abouelleil A."/>
            <person name="Alvarado L."/>
            <person name="Arachchi H.M."/>
            <person name="Berlin A."/>
            <person name="Chapman S.B."/>
            <person name="Gearin G."/>
            <person name="Goldberg J."/>
            <person name="Griggs A."/>
            <person name="Gujja S."/>
            <person name="Hansen M."/>
            <person name="Heiman D."/>
            <person name="Howarth C."/>
            <person name="Larimer J."/>
            <person name="Lui A."/>
            <person name="MacDonald P.J.P."/>
            <person name="McCowen C."/>
            <person name="Montmayeur A."/>
            <person name="Murphy C."/>
            <person name="Neiman D."/>
            <person name="Pearson M."/>
            <person name="Priest M."/>
            <person name="Roberts A."/>
            <person name="Saif S."/>
            <person name="Shea T."/>
            <person name="Sisk P."/>
            <person name="Stolte C."/>
            <person name="Sykes S."/>
            <person name="Wortman J."/>
            <person name="Nusbaum C."/>
            <person name="Birren B."/>
        </authorList>
    </citation>
    <scope>NUCLEOTIDE SEQUENCE [LARGE SCALE GENOMIC DNA]</scope>
    <source>
        <strain evidence="3 4">ATCC 38327</strain>
    </source>
</reference>
<evidence type="ECO:0000256" key="2">
    <source>
        <dbReference type="SAM" id="Phobius"/>
    </source>
</evidence>
<feature type="region of interest" description="Disordered" evidence="1">
    <location>
        <begin position="563"/>
        <end position="734"/>
    </location>
</feature>
<accession>A0A0L0TAI5</accession>
<feature type="compositionally biased region" description="Basic and acidic residues" evidence="1">
    <location>
        <begin position="633"/>
        <end position="644"/>
    </location>
</feature>
<keyword evidence="2" id="KW-0812">Transmembrane</keyword>
<feature type="transmembrane region" description="Helical" evidence="2">
    <location>
        <begin position="372"/>
        <end position="396"/>
    </location>
</feature>
<keyword evidence="2" id="KW-1133">Transmembrane helix</keyword>
<keyword evidence="4" id="KW-1185">Reference proteome</keyword>
<feature type="compositionally biased region" description="Polar residues" evidence="1">
    <location>
        <begin position="563"/>
        <end position="576"/>
    </location>
</feature>
<feature type="transmembrane region" description="Helical" evidence="2">
    <location>
        <begin position="282"/>
        <end position="303"/>
    </location>
</feature>
<keyword evidence="2" id="KW-0472">Membrane</keyword>
<feature type="transmembrane region" description="Helical" evidence="2">
    <location>
        <begin position="340"/>
        <end position="360"/>
    </location>
</feature>
<dbReference type="Proteomes" id="UP000054350">
    <property type="component" value="Unassembled WGS sequence"/>
</dbReference>
<sequence length="734" mass="79383">MAPTVHALANRIHHLHHHRCPCKHITDDRRRHRHSTIQQPIWRTFNTSNPALEHAQSPADPCPPCSICTMHCRRRRSGPSPTPAPYGHGRPYPHCQPCTYRSRPWTIDHKHFSLTTPSTDRPRLVIPSLVVNEGATQLQLGKNAGFDTSNVVVSSPAQAVDDEAGAPPVAAEFAALRRPSLHHARRPSAPPSVAAVAYEDIRVHLPAPAAPSTASRIWSPIRRPVPSAERNQPATATNPQRRNVVVPTTSLLRAETRPSTAVAECDWGPGHRPQPLNRLRAILLPIIALDAIFLTAAVLVGLGRSDSLIRMVLDVVLVGWIRILTLCAHVFAIWPTRLTLSTVSAICLGSAVYALGKCSAATPLPSHDAGRSALLATWIVAIAAPILEGVVLHFAAQRTKPDPTSSPPPPTSSLQFIPDPPEPDSPARRPRGVVPFTHGRANSRRRSGNLSGTSLPSDRMPLLDGEHLPSHEYRTFLGIPPPPVDRAGRDRLVRSQSYSETVHGAATADLSSEEEEETPRPRPRKTSEGDAPPAVHRWSIAAFDSSRLAAIFRTGAITAFPSTSAARSLPRQQRQATPRLAGGGIVPPIPSLSQQAGGQSAVAGRSSPRVVNSWRAVPPLPRLPPSPPFAVTLRDHSPPDDSSVHDVASSDLDPHEDDEDRLTSGTAPSHADLVSDDGDSLYISCPTSATTSEDDDDHEEDELDEEIERHGRDTHLLARSPPAFLRVTQSPWAA</sequence>
<feature type="transmembrane region" description="Helical" evidence="2">
    <location>
        <begin position="315"/>
        <end position="334"/>
    </location>
</feature>
<evidence type="ECO:0000256" key="1">
    <source>
        <dbReference type="SAM" id="MobiDB-lite"/>
    </source>
</evidence>
<feature type="region of interest" description="Disordered" evidence="1">
    <location>
        <begin position="398"/>
        <end position="466"/>
    </location>
</feature>
<feature type="compositionally biased region" description="Basic and acidic residues" evidence="1">
    <location>
        <begin position="707"/>
        <end position="716"/>
    </location>
</feature>
<feature type="compositionally biased region" description="Pro residues" evidence="1">
    <location>
        <begin position="618"/>
        <end position="628"/>
    </location>
</feature>
<evidence type="ECO:0000313" key="4">
    <source>
        <dbReference type="Proteomes" id="UP000054350"/>
    </source>
</evidence>
<dbReference type="AlphaFoldDB" id="A0A0L0TAI5"/>
<proteinExistence type="predicted"/>
<name>A0A0L0TAI5_ALLM3</name>